<dbReference type="Proteomes" id="UP000006727">
    <property type="component" value="Chromosome 14"/>
</dbReference>
<organism evidence="1">
    <name type="scientific">Physcomitrium patens</name>
    <name type="common">Spreading-leaved earth moss</name>
    <name type="synonym">Physcomitrella patens</name>
    <dbReference type="NCBI Taxonomy" id="3218"/>
    <lineage>
        <taxon>Eukaryota</taxon>
        <taxon>Viridiplantae</taxon>
        <taxon>Streptophyta</taxon>
        <taxon>Embryophyta</taxon>
        <taxon>Bryophyta</taxon>
        <taxon>Bryophytina</taxon>
        <taxon>Bryopsida</taxon>
        <taxon>Funariidae</taxon>
        <taxon>Funariales</taxon>
        <taxon>Funariaceae</taxon>
        <taxon>Physcomitrium</taxon>
    </lineage>
</organism>
<accession>A0A2K1JIY9</accession>
<keyword evidence="3" id="KW-1185">Reference proteome</keyword>
<dbReference type="AlphaFoldDB" id="A0A2K1JIY9"/>
<dbReference type="InParanoid" id="A0A2K1JIY9"/>
<gene>
    <name evidence="1" type="ORF">PHYPA_018915</name>
</gene>
<dbReference type="EnsemblPlants" id="Pp3c14_22950V3.1">
    <property type="protein sequence ID" value="PAC:32960723.CDS.1"/>
    <property type="gene ID" value="Pp3c14_22950"/>
</dbReference>
<reference evidence="2" key="3">
    <citation type="submission" date="2020-12" db="UniProtKB">
        <authorList>
            <consortium name="EnsemblPlants"/>
        </authorList>
    </citation>
    <scope>IDENTIFICATION</scope>
</reference>
<name>A0A2K1JIY9_PHYPA</name>
<dbReference type="PANTHER" id="PTHR31153">
    <property type="entry name" value="CALMODULIN CALCIUM-DEPENDENT NAD KINASE"/>
    <property type="match status" value="1"/>
</dbReference>
<protein>
    <submittedName>
        <fullName evidence="1 2">Uncharacterized protein</fullName>
    </submittedName>
</protein>
<evidence type="ECO:0000313" key="2">
    <source>
        <dbReference type="EnsemblPlants" id="PAC:32960723.CDS.1"/>
    </source>
</evidence>
<dbReference type="PANTHER" id="PTHR31153:SF1">
    <property type="entry name" value="CALMODULIN CALCIUM-DEPENDENT NAD KINASE"/>
    <property type="match status" value="1"/>
</dbReference>
<evidence type="ECO:0000313" key="3">
    <source>
        <dbReference type="Proteomes" id="UP000006727"/>
    </source>
</evidence>
<reference evidence="1 3" key="2">
    <citation type="journal article" date="2018" name="Plant J.">
        <title>The Physcomitrella patens chromosome-scale assembly reveals moss genome structure and evolution.</title>
        <authorList>
            <person name="Lang D."/>
            <person name="Ullrich K.K."/>
            <person name="Murat F."/>
            <person name="Fuchs J."/>
            <person name="Jenkins J."/>
            <person name="Haas F.B."/>
            <person name="Piednoel M."/>
            <person name="Gundlach H."/>
            <person name="Van Bel M."/>
            <person name="Meyberg R."/>
            <person name="Vives C."/>
            <person name="Morata J."/>
            <person name="Symeonidi A."/>
            <person name="Hiss M."/>
            <person name="Muchero W."/>
            <person name="Kamisugi Y."/>
            <person name="Saleh O."/>
            <person name="Blanc G."/>
            <person name="Decker E.L."/>
            <person name="van Gessel N."/>
            <person name="Grimwood J."/>
            <person name="Hayes R.D."/>
            <person name="Graham S.W."/>
            <person name="Gunter L.E."/>
            <person name="McDaniel S.F."/>
            <person name="Hoernstein S.N.W."/>
            <person name="Larsson A."/>
            <person name="Li F.W."/>
            <person name="Perroud P.F."/>
            <person name="Phillips J."/>
            <person name="Ranjan P."/>
            <person name="Rokshar D.S."/>
            <person name="Rothfels C.J."/>
            <person name="Schneider L."/>
            <person name="Shu S."/>
            <person name="Stevenson D.W."/>
            <person name="Thummler F."/>
            <person name="Tillich M."/>
            <person name="Villarreal Aguilar J.C."/>
            <person name="Widiez T."/>
            <person name="Wong G.K."/>
            <person name="Wymore A."/>
            <person name="Zhang Y."/>
            <person name="Zimmer A.D."/>
            <person name="Quatrano R.S."/>
            <person name="Mayer K.F.X."/>
            <person name="Goodstein D."/>
            <person name="Casacuberta J.M."/>
            <person name="Vandepoele K."/>
            <person name="Reski R."/>
            <person name="Cuming A.C."/>
            <person name="Tuskan G.A."/>
            <person name="Maumus F."/>
            <person name="Salse J."/>
            <person name="Schmutz J."/>
            <person name="Rensing S.A."/>
        </authorList>
    </citation>
    <scope>NUCLEOTIDE SEQUENCE [LARGE SCALE GENOMIC DNA]</scope>
    <source>
        <strain evidence="2 3">cv. Gransden 2004</strain>
    </source>
</reference>
<dbReference type="Gramene" id="Pp3c14_22950V3.1">
    <property type="protein sequence ID" value="PAC:32960723.CDS.1"/>
    <property type="gene ID" value="Pp3c14_22950"/>
</dbReference>
<proteinExistence type="predicted"/>
<sequence>MRVYQCPTEATNSLLVSVLNKGRDAIYDDKMSWEPFVDQTTYMIRSCIEARPNELKCKSFLHSMIYT</sequence>
<reference evidence="1 3" key="1">
    <citation type="journal article" date="2008" name="Science">
        <title>The Physcomitrella genome reveals evolutionary insights into the conquest of land by plants.</title>
        <authorList>
            <person name="Rensing S."/>
            <person name="Lang D."/>
            <person name="Zimmer A."/>
            <person name="Terry A."/>
            <person name="Salamov A."/>
            <person name="Shapiro H."/>
            <person name="Nishiyama T."/>
            <person name="Perroud P.-F."/>
            <person name="Lindquist E."/>
            <person name="Kamisugi Y."/>
            <person name="Tanahashi T."/>
            <person name="Sakakibara K."/>
            <person name="Fujita T."/>
            <person name="Oishi K."/>
            <person name="Shin-I T."/>
            <person name="Kuroki Y."/>
            <person name="Toyoda A."/>
            <person name="Suzuki Y."/>
            <person name="Hashimoto A."/>
            <person name="Yamaguchi K."/>
            <person name="Sugano A."/>
            <person name="Kohara Y."/>
            <person name="Fujiyama A."/>
            <person name="Anterola A."/>
            <person name="Aoki S."/>
            <person name="Ashton N."/>
            <person name="Barbazuk W.B."/>
            <person name="Barker E."/>
            <person name="Bennetzen J."/>
            <person name="Bezanilla M."/>
            <person name="Blankenship R."/>
            <person name="Cho S.H."/>
            <person name="Dutcher S."/>
            <person name="Estelle M."/>
            <person name="Fawcett J.A."/>
            <person name="Gundlach H."/>
            <person name="Hanada K."/>
            <person name="Heyl A."/>
            <person name="Hicks K.A."/>
            <person name="Hugh J."/>
            <person name="Lohr M."/>
            <person name="Mayer K."/>
            <person name="Melkozernov A."/>
            <person name="Murata T."/>
            <person name="Nelson D."/>
            <person name="Pils B."/>
            <person name="Prigge M."/>
            <person name="Reiss B."/>
            <person name="Renner T."/>
            <person name="Rombauts S."/>
            <person name="Rushton P."/>
            <person name="Sanderfoot A."/>
            <person name="Schween G."/>
            <person name="Shiu S.-H."/>
            <person name="Stueber K."/>
            <person name="Theodoulou F.L."/>
            <person name="Tu H."/>
            <person name="Van de Peer Y."/>
            <person name="Verrier P.J."/>
            <person name="Waters E."/>
            <person name="Wood A."/>
            <person name="Yang L."/>
            <person name="Cove D."/>
            <person name="Cuming A."/>
            <person name="Hasebe M."/>
            <person name="Lucas S."/>
            <person name="Mishler D.B."/>
            <person name="Reski R."/>
            <person name="Grigoriev I."/>
            <person name="Quatrano R.S."/>
            <person name="Boore J.L."/>
        </authorList>
    </citation>
    <scope>NUCLEOTIDE SEQUENCE [LARGE SCALE GENOMIC DNA]</scope>
    <source>
        <strain evidence="2 3">cv. Gransden 2004</strain>
    </source>
</reference>
<dbReference type="EMBL" id="ABEU02000014">
    <property type="protein sequence ID" value="PNR41512.1"/>
    <property type="molecule type" value="Genomic_DNA"/>
</dbReference>
<evidence type="ECO:0000313" key="1">
    <source>
        <dbReference type="EMBL" id="PNR41512.1"/>
    </source>
</evidence>
<dbReference type="InterPro" id="IPR044802">
    <property type="entry name" value="NADKc-like"/>
</dbReference>